<keyword evidence="4" id="KW-0630">Potassium</keyword>
<evidence type="ECO:0000313" key="10">
    <source>
        <dbReference type="EMBL" id="EPX76046.1"/>
    </source>
</evidence>
<dbReference type="AlphaFoldDB" id="S9Q404"/>
<dbReference type="Gene3D" id="3.30.70.1450">
    <property type="entry name" value="Regulator of K+ conductance, C-terminal domain"/>
    <property type="match status" value="2"/>
</dbReference>
<dbReference type="Pfam" id="PF02080">
    <property type="entry name" value="TrkA_C"/>
    <property type="match status" value="2"/>
</dbReference>
<dbReference type="PANTHER" id="PTHR43833:SF5">
    <property type="entry name" value="TRK SYSTEM POTASSIUM UPTAKE PROTEIN TRKA"/>
    <property type="match status" value="1"/>
</dbReference>
<reference evidence="11" key="1">
    <citation type="journal article" date="2014" name="Stand. Genomic Sci.">
        <title>Genome sequence of the exopolysaccharide-producing Salipiger mucosus type strain (DSM 16094(T)), a moderately halophilic member of the Roseobacter clade.</title>
        <authorList>
            <person name="Riedel T."/>
            <person name="Spring S."/>
            <person name="Fiebig A."/>
            <person name="Petersen J."/>
            <person name="Kyrpides N.C."/>
            <person name="Goker M."/>
            <person name="Klenk H.P."/>
        </authorList>
    </citation>
    <scope>NUCLEOTIDE SEQUENCE [LARGE SCALE GENOMIC DNA]</scope>
    <source>
        <strain evidence="11">DSM 16094</strain>
    </source>
</reference>
<evidence type="ECO:0000259" key="8">
    <source>
        <dbReference type="PROSITE" id="PS51201"/>
    </source>
</evidence>
<dbReference type="eggNOG" id="COG0569">
    <property type="taxonomic scope" value="Bacteria"/>
</dbReference>
<evidence type="ECO:0000259" key="9">
    <source>
        <dbReference type="PROSITE" id="PS51202"/>
    </source>
</evidence>
<evidence type="ECO:0000256" key="4">
    <source>
        <dbReference type="ARBA" id="ARBA00022958"/>
    </source>
</evidence>
<dbReference type="HOGENOM" id="CLU_046525_0_2_5"/>
<name>S9Q404_9RHOB</name>
<organism evidence="10 11">
    <name type="scientific">Salipiger mucosus DSM 16094</name>
    <dbReference type="NCBI Taxonomy" id="1123237"/>
    <lineage>
        <taxon>Bacteria</taxon>
        <taxon>Pseudomonadati</taxon>
        <taxon>Pseudomonadota</taxon>
        <taxon>Alphaproteobacteria</taxon>
        <taxon>Rhodobacterales</taxon>
        <taxon>Roseobacteraceae</taxon>
        <taxon>Salipiger</taxon>
    </lineage>
</organism>
<dbReference type="InterPro" id="IPR036291">
    <property type="entry name" value="NAD(P)-bd_dom_sf"/>
</dbReference>
<keyword evidence="3" id="KW-0633">Potassium transport</keyword>
<keyword evidence="11" id="KW-1185">Reference proteome</keyword>
<feature type="domain" description="RCK N-terminal" evidence="8">
    <location>
        <begin position="38"/>
        <end position="162"/>
    </location>
</feature>
<dbReference type="GO" id="GO:0015079">
    <property type="term" value="F:potassium ion transmembrane transporter activity"/>
    <property type="evidence" value="ECO:0007669"/>
    <property type="project" value="InterPro"/>
</dbReference>
<dbReference type="NCBIfam" id="NF007031">
    <property type="entry name" value="PRK09496.1-2"/>
    <property type="match status" value="1"/>
</dbReference>
<dbReference type="Proteomes" id="UP000015347">
    <property type="component" value="Unassembled WGS sequence"/>
</dbReference>
<dbReference type="InterPro" id="IPR036721">
    <property type="entry name" value="RCK_C_sf"/>
</dbReference>
<evidence type="ECO:0000256" key="7">
    <source>
        <dbReference type="SAM" id="MobiDB-lite"/>
    </source>
</evidence>
<feature type="domain" description="RCK C-terminal" evidence="9">
    <location>
        <begin position="182"/>
        <end position="266"/>
    </location>
</feature>
<dbReference type="Gene3D" id="3.40.50.720">
    <property type="entry name" value="NAD(P)-binding Rossmann-like Domain"/>
    <property type="match status" value="2"/>
</dbReference>
<comment type="caution">
    <text evidence="10">The sequence shown here is derived from an EMBL/GenBank/DDBJ whole genome shotgun (WGS) entry which is preliminary data.</text>
</comment>
<dbReference type="SUPFAM" id="SSF116726">
    <property type="entry name" value="TrkA C-terminal domain-like"/>
    <property type="match status" value="2"/>
</dbReference>
<dbReference type="InterPro" id="IPR006037">
    <property type="entry name" value="RCK_C"/>
</dbReference>
<keyword evidence="5" id="KW-0520">NAD</keyword>
<gene>
    <name evidence="10" type="ORF">Salmuc_00699</name>
</gene>
<dbReference type="GO" id="GO:0005886">
    <property type="term" value="C:plasma membrane"/>
    <property type="evidence" value="ECO:0007669"/>
    <property type="project" value="InterPro"/>
</dbReference>
<dbReference type="Pfam" id="PF02254">
    <property type="entry name" value="TrkA_N"/>
    <property type="match status" value="2"/>
</dbReference>
<dbReference type="NCBIfam" id="NF007039">
    <property type="entry name" value="PRK09496.3-2"/>
    <property type="match status" value="1"/>
</dbReference>
<evidence type="ECO:0000256" key="1">
    <source>
        <dbReference type="ARBA" id="ARBA00017378"/>
    </source>
</evidence>
<proteinExistence type="predicted"/>
<accession>S9Q404</accession>
<feature type="region of interest" description="Disordered" evidence="7">
    <location>
        <begin position="1"/>
        <end position="25"/>
    </location>
</feature>
<feature type="compositionally biased region" description="Basic and acidic residues" evidence="7">
    <location>
        <begin position="1"/>
        <end position="21"/>
    </location>
</feature>
<keyword evidence="6" id="KW-0406">Ion transport</keyword>
<dbReference type="InterPro" id="IPR003148">
    <property type="entry name" value="RCK_N"/>
</dbReference>
<dbReference type="PROSITE" id="PS51201">
    <property type="entry name" value="RCK_N"/>
    <property type="match status" value="2"/>
</dbReference>
<evidence type="ECO:0000256" key="6">
    <source>
        <dbReference type="ARBA" id="ARBA00023065"/>
    </source>
</evidence>
<feature type="domain" description="RCK N-terminal" evidence="8">
    <location>
        <begin position="271"/>
        <end position="390"/>
    </location>
</feature>
<dbReference type="SUPFAM" id="SSF51735">
    <property type="entry name" value="NAD(P)-binding Rossmann-fold domains"/>
    <property type="match status" value="2"/>
</dbReference>
<evidence type="ECO:0000313" key="11">
    <source>
        <dbReference type="Proteomes" id="UP000015347"/>
    </source>
</evidence>
<evidence type="ECO:0000256" key="2">
    <source>
        <dbReference type="ARBA" id="ARBA00022448"/>
    </source>
</evidence>
<dbReference type="InterPro" id="IPR006036">
    <property type="entry name" value="K_uptake_TrkA"/>
</dbReference>
<dbReference type="STRING" id="1123237.Salmuc_00699"/>
<dbReference type="InterPro" id="IPR050721">
    <property type="entry name" value="Trk_Ktr_HKT_K-transport"/>
</dbReference>
<dbReference type="PRINTS" id="PR00335">
    <property type="entry name" value="KUPTAKETRKA"/>
</dbReference>
<dbReference type="PROSITE" id="PS51202">
    <property type="entry name" value="RCK_C"/>
    <property type="match status" value="2"/>
</dbReference>
<dbReference type="NCBIfam" id="NF007032">
    <property type="entry name" value="PRK09496.1-4"/>
    <property type="match status" value="1"/>
</dbReference>
<sequence length="496" mass="54243">MVAPVRERTAPEQRGGPRIDPPRTSCHAKRIEAEGQRRMKVIICGAGQVGWQIARHLSGERNDVTVVDNNPDLVRRATDTLDVQGIAGFASYPDVLERSGARDADMIIAATYSDEVNMVTCQVAHSIFSIPRKVARLRSQSYLTAIYSDLYRRDHMPIDVVISPEKEVAEAALQRLATSVAFDTEQFLGGSAKLVGLVIDDDCPIVNTPLRQLSDLFSTLRAVVVGVRREGTLFSPEPGDQLFPGDACYVIIHADDIRRTMEIFGKSLRKKERVIVVGGGNVGLAVAQALETRAERIRAKVIERDRRRAELAADALERTIVLHGDGLDTGLLREAGIERADAVLCVTDDDKTNMLAAVRAKAEGSPMAIALVNDPTLIPLMEPLGVDAWINPRATTVSSILRHIRHGRVRSVYSIGDAEAEVIEAEVLSTSPLSGKSIRDIDFPEGVLVGAVMKQDRVVKITGGLRIEEGDRVVIFALAKDVPEVERLLQVSIDFF</sequence>
<keyword evidence="2" id="KW-0813">Transport</keyword>
<protein>
    <recommendedName>
        <fullName evidence="1">Trk system potassium uptake protein TrkA</fullName>
    </recommendedName>
</protein>
<dbReference type="EMBL" id="APVH01000061">
    <property type="protein sequence ID" value="EPX76046.1"/>
    <property type="molecule type" value="Genomic_DNA"/>
</dbReference>
<evidence type="ECO:0000256" key="5">
    <source>
        <dbReference type="ARBA" id="ARBA00023027"/>
    </source>
</evidence>
<feature type="domain" description="RCK C-terminal" evidence="9">
    <location>
        <begin position="410"/>
        <end position="491"/>
    </location>
</feature>
<dbReference type="PANTHER" id="PTHR43833">
    <property type="entry name" value="POTASSIUM CHANNEL PROTEIN 2-RELATED-RELATED"/>
    <property type="match status" value="1"/>
</dbReference>
<evidence type="ECO:0000256" key="3">
    <source>
        <dbReference type="ARBA" id="ARBA00022538"/>
    </source>
</evidence>